<proteinExistence type="predicted"/>
<evidence type="ECO:0000256" key="3">
    <source>
        <dbReference type="ARBA" id="ARBA00012438"/>
    </source>
</evidence>
<evidence type="ECO:0000256" key="10">
    <source>
        <dbReference type="SAM" id="Coils"/>
    </source>
</evidence>
<keyword evidence="6 11" id="KW-0812">Transmembrane</keyword>
<dbReference type="InterPro" id="IPR036097">
    <property type="entry name" value="HisK_dim/P_sf"/>
</dbReference>
<dbReference type="PANTHER" id="PTHR45436">
    <property type="entry name" value="SENSOR HISTIDINE KINASE YKOH"/>
    <property type="match status" value="1"/>
</dbReference>
<feature type="coiled-coil region" evidence="10">
    <location>
        <begin position="262"/>
        <end position="289"/>
    </location>
</feature>
<dbReference type="CDD" id="cd06225">
    <property type="entry name" value="HAMP"/>
    <property type="match status" value="1"/>
</dbReference>
<keyword evidence="8 11" id="KW-1133">Transmembrane helix</keyword>
<keyword evidence="9" id="KW-0902">Two-component regulatory system</keyword>
<evidence type="ECO:0000256" key="5">
    <source>
        <dbReference type="ARBA" id="ARBA00022679"/>
    </source>
</evidence>
<keyword evidence="11" id="KW-0472">Membrane</keyword>
<dbReference type="EC" id="2.7.13.3" evidence="3"/>
<evidence type="ECO:0000256" key="9">
    <source>
        <dbReference type="ARBA" id="ARBA00023012"/>
    </source>
</evidence>
<dbReference type="SMART" id="SM00387">
    <property type="entry name" value="HATPase_c"/>
    <property type="match status" value="1"/>
</dbReference>
<evidence type="ECO:0000256" key="7">
    <source>
        <dbReference type="ARBA" id="ARBA00022777"/>
    </source>
</evidence>
<dbReference type="InterPro" id="IPR050428">
    <property type="entry name" value="TCS_sensor_his_kinase"/>
</dbReference>
<dbReference type="InterPro" id="IPR003594">
    <property type="entry name" value="HATPase_dom"/>
</dbReference>
<name>A0ABW9ZV49_9BACT</name>
<dbReference type="CDD" id="cd00082">
    <property type="entry name" value="HisKA"/>
    <property type="match status" value="1"/>
</dbReference>
<dbReference type="EMBL" id="JAACJS010000015">
    <property type="protein sequence ID" value="NCI51016.1"/>
    <property type="molecule type" value="Genomic_DNA"/>
</dbReference>
<evidence type="ECO:0000256" key="4">
    <source>
        <dbReference type="ARBA" id="ARBA00022553"/>
    </source>
</evidence>
<feature type="transmembrane region" description="Helical" evidence="11">
    <location>
        <begin position="157"/>
        <end position="178"/>
    </location>
</feature>
<dbReference type="Gene3D" id="6.10.340.10">
    <property type="match status" value="1"/>
</dbReference>
<evidence type="ECO:0000259" key="12">
    <source>
        <dbReference type="PROSITE" id="PS50109"/>
    </source>
</evidence>
<dbReference type="Proteomes" id="UP000753802">
    <property type="component" value="Unassembled WGS sequence"/>
</dbReference>
<evidence type="ECO:0000256" key="8">
    <source>
        <dbReference type="ARBA" id="ARBA00022989"/>
    </source>
</evidence>
<protein>
    <recommendedName>
        <fullName evidence="3">histidine kinase</fullName>
        <ecNumber evidence="3">2.7.13.3</ecNumber>
    </recommendedName>
</protein>
<keyword evidence="7" id="KW-0418">Kinase</keyword>
<dbReference type="SUPFAM" id="SSF47384">
    <property type="entry name" value="Homodimeric domain of signal transducing histidine kinase"/>
    <property type="match status" value="1"/>
</dbReference>
<dbReference type="SMART" id="SM00388">
    <property type="entry name" value="HisKA"/>
    <property type="match status" value="1"/>
</dbReference>
<dbReference type="PROSITE" id="PS50109">
    <property type="entry name" value="HIS_KIN"/>
    <property type="match status" value="1"/>
</dbReference>
<dbReference type="Pfam" id="PF00672">
    <property type="entry name" value="HAMP"/>
    <property type="match status" value="1"/>
</dbReference>
<evidence type="ECO:0000256" key="2">
    <source>
        <dbReference type="ARBA" id="ARBA00004370"/>
    </source>
</evidence>
<feature type="domain" description="HAMP" evidence="13">
    <location>
        <begin position="179"/>
        <end position="232"/>
    </location>
</feature>
<dbReference type="SUPFAM" id="SSF55874">
    <property type="entry name" value="ATPase domain of HSP90 chaperone/DNA topoisomerase II/histidine kinase"/>
    <property type="match status" value="1"/>
</dbReference>
<organism evidence="14 15">
    <name type="scientific">Sediminibacterium roseum</name>
    <dbReference type="NCBI Taxonomy" id="1978412"/>
    <lineage>
        <taxon>Bacteria</taxon>
        <taxon>Pseudomonadati</taxon>
        <taxon>Bacteroidota</taxon>
        <taxon>Chitinophagia</taxon>
        <taxon>Chitinophagales</taxon>
        <taxon>Chitinophagaceae</taxon>
        <taxon>Sediminibacterium</taxon>
    </lineage>
</organism>
<dbReference type="PANTHER" id="PTHR45436:SF5">
    <property type="entry name" value="SENSOR HISTIDINE KINASE TRCS"/>
    <property type="match status" value="1"/>
</dbReference>
<evidence type="ECO:0000256" key="11">
    <source>
        <dbReference type="SAM" id="Phobius"/>
    </source>
</evidence>
<feature type="domain" description="Histidine kinase" evidence="12">
    <location>
        <begin position="240"/>
        <end position="457"/>
    </location>
</feature>
<dbReference type="PROSITE" id="PS51257">
    <property type="entry name" value="PROKAR_LIPOPROTEIN"/>
    <property type="match status" value="1"/>
</dbReference>
<keyword evidence="5" id="KW-0808">Transferase</keyword>
<dbReference type="InterPro" id="IPR003660">
    <property type="entry name" value="HAMP_dom"/>
</dbReference>
<dbReference type="Pfam" id="PF00512">
    <property type="entry name" value="HisKA"/>
    <property type="match status" value="1"/>
</dbReference>
<dbReference type="SMART" id="SM00304">
    <property type="entry name" value="HAMP"/>
    <property type="match status" value="1"/>
</dbReference>
<accession>A0ABW9ZV49</accession>
<comment type="subcellular location">
    <subcellularLocation>
        <location evidence="2">Membrane</location>
    </subcellularLocation>
</comment>
<keyword evidence="4" id="KW-0597">Phosphoprotein</keyword>
<evidence type="ECO:0000259" key="13">
    <source>
        <dbReference type="PROSITE" id="PS50885"/>
    </source>
</evidence>
<comment type="catalytic activity">
    <reaction evidence="1">
        <text>ATP + protein L-histidine = ADP + protein N-phospho-L-histidine.</text>
        <dbReference type="EC" id="2.7.13.3"/>
    </reaction>
</comment>
<keyword evidence="15" id="KW-1185">Reference proteome</keyword>
<evidence type="ECO:0000256" key="1">
    <source>
        <dbReference type="ARBA" id="ARBA00000085"/>
    </source>
</evidence>
<feature type="transmembrane region" description="Helical" evidence="11">
    <location>
        <begin position="6"/>
        <end position="31"/>
    </location>
</feature>
<sequence>MNLKLRFALLFTFFVAVILLISCITIYILFYNARYDDYYRRAVKEGNDMYNIFMDVKKKDEASTYRLIKEIHDKALFNERLYIIDSAGAVIFRFPDTMHIPPLPLSLAELRTAKEFRSMNPVNKDESVALYMENTGSYVFVTGYDRQGFLKLKNLRLILVFVFFAALVLSAFVSFLFVREAVRPLKELALQMQKTNVQNLTERVDESTVKDEINEIARNFNGMLERLSKAFEFQKNFVFHASHELRTPLATMLSLTESALNRNMTEAEYKQTLSSLKEEQQELIELTNSLLLISQFEQMGYVEDWPLLRIDEVIYETVSSSKKIFGDLDVNITFAAVPEEDDDFVVRGNESILKSAFSNLIKNAYIYSVDHKVNITLDADGKTIFVHLDNAGTQLPADEKESIMVPFFRGGNALKTKGYGLGLSMVYRFIAIHKGTVTYTPIANDVNRFTVTLNKAGA</sequence>
<dbReference type="Gene3D" id="3.30.565.10">
    <property type="entry name" value="Histidine kinase-like ATPase, C-terminal domain"/>
    <property type="match status" value="1"/>
</dbReference>
<reference evidence="14 15" key="1">
    <citation type="submission" date="2020-01" db="EMBL/GenBank/DDBJ databases">
        <title>Genome analysis.</title>
        <authorList>
            <person name="Wu S."/>
            <person name="Wang G."/>
        </authorList>
    </citation>
    <scope>NUCLEOTIDE SEQUENCE [LARGE SCALE GENOMIC DNA]</scope>
    <source>
        <strain evidence="14 15">SYL130</strain>
    </source>
</reference>
<dbReference type="SUPFAM" id="SSF158472">
    <property type="entry name" value="HAMP domain-like"/>
    <property type="match status" value="1"/>
</dbReference>
<dbReference type="InterPro" id="IPR005467">
    <property type="entry name" value="His_kinase_dom"/>
</dbReference>
<dbReference type="InterPro" id="IPR003661">
    <property type="entry name" value="HisK_dim/P_dom"/>
</dbReference>
<dbReference type="Gene3D" id="1.10.287.130">
    <property type="match status" value="1"/>
</dbReference>
<dbReference type="InterPro" id="IPR036890">
    <property type="entry name" value="HATPase_C_sf"/>
</dbReference>
<dbReference type="RefSeq" id="WP_161819317.1">
    <property type="nucleotide sequence ID" value="NZ_JAACJS010000015.1"/>
</dbReference>
<dbReference type="Pfam" id="PF02518">
    <property type="entry name" value="HATPase_c"/>
    <property type="match status" value="1"/>
</dbReference>
<dbReference type="PROSITE" id="PS50885">
    <property type="entry name" value="HAMP"/>
    <property type="match status" value="1"/>
</dbReference>
<evidence type="ECO:0000313" key="15">
    <source>
        <dbReference type="Proteomes" id="UP000753802"/>
    </source>
</evidence>
<evidence type="ECO:0000256" key="6">
    <source>
        <dbReference type="ARBA" id="ARBA00022692"/>
    </source>
</evidence>
<comment type="caution">
    <text evidence="14">The sequence shown here is derived from an EMBL/GenBank/DDBJ whole genome shotgun (WGS) entry which is preliminary data.</text>
</comment>
<evidence type="ECO:0000313" key="14">
    <source>
        <dbReference type="EMBL" id="NCI51016.1"/>
    </source>
</evidence>
<gene>
    <name evidence="14" type="ORF">GWC95_13865</name>
</gene>
<keyword evidence="10" id="KW-0175">Coiled coil</keyword>